<evidence type="ECO:0000256" key="8">
    <source>
        <dbReference type="ARBA" id="ARBA00022989"/>
    </source>
</evidence>
<evidence type="ECO:0000259" key="15">
    <source>
        <dbReference type="PROSITE" id="PS50011"/>
    </source>
</evidence>
<evidence type="ECO:0000256" key="1">
    <source>
        <dbReference type="ARBA" id="ARBA00004162"/>
    </source>
</evidence>
<keyword evidence="16" id="KW-0418">Kinase</keyword>
<evidence type="ECO:0000256" key="2">
    <source>
        <dbReference type="ARBA" id="ARBA00012513"/>
    </source>
</evidence>
<comment type="subcellular location">
    <subcellularLocation>
        <location evidence="1">Cell membrane</location>
        <topology evidence="1">Single-pass membrane protein</topology>
    </subcellularLocation>
</comment>
<evidence type="ECO:0000313" key="17">
    <source>
        <dbReference type="Proteomes" id="UP000554482"/>
    </source>
</evidence>
<keyword evidence="17" id="KW-1185">Reference proteome</keyword>
<dbReference type="Pfam" id="PF07714">
    <property type="entry name" value="PK_Tyr_Ser-Thr"/>
    <property type="match status" value="1"/>
</dbReference>
<keyword evidence="6 12" id="KW-0547">Nucleotide-binding</keyword>
<dbReference type="PANTHER" id="PTHR47982">
    <property type="entry name" value="PROLINE-RICH RECEPTOR-LIKE PROTEIN KINASE PERK4"/>
    <property type="match status" value="1"/>
</dbReference>
<organism evidence="16 17">
    <name type="scientific">Thalictrum thalictroides</name>
    <name type="common">Rue-anemone</name>
    <name type="synonym">Anemone thalictroides</name>
    <dbReference type="NCBI Taxonomy" id="46969"/>
    <lineage>
        <taxon>Eukaryota</taxon>
        <taxon>Viridiplantae</taxon>
        <taxon>Streptophyta</taxon>
        <taxon>Embryophyta</taxon>
        <taxon>Tracheophyta</taxon>
        <taxon>Spermatophyta</taxon>
        <taxon>Magnoliopsida</taxon>
        <taxon>Ranunculales</taxon>
        <taxon>Ranunculaceae</taxon>
        <taxon>Thalictroideae</taxon>
        <taxon>Thalictrum</taxon>
    </lineage>
</organism>
<dbReference type="SUPFAM" id="SSF56112">
    <property type="entry name" value="Protein kinase-like (PK-like)"/>
    <property type="match status" value="1"/>
</dbReference>
<evidence type="ECO:0000256" key="12">
    <source>
        <dbReference type="PROSITE-ProRule" id="PRU10141"/>
    </source>
</evidence>
<dbReference type="Gene3D" id="1.10.510.10">
    <property type="entry name" value="Transferase(Phosphotransferase) domain 1"/>
    <property type="match status" value="2"/>
</dbReference>
<feature type="binding site" evidence="12">
    <location>
        <position position="117"/>
    </location>
    <ligand>
        <name>ATP</name>
        <dbReference type="ChEBI" id="CHEBI:30616"/>
    </ligand>
</feature>
<evidence type="ECO:0000256" key="7">
    <source>
        <dbReference type="ARBA" id="ARBA00022840"/>
    </source>
</evidence>
<gene>
    <name evidence="16" type="ORF">FRX31_018731</name>
</gene>
<dbReference type="GO" id="GO:0004674">
    <property type="term" value="F:protein serine/threonine kinase activity"/>
    <property type="evidence" value="ECO:0007669"/>
    <property type="project" value="UniProtKB-KW"/>
</dbReference>
<name>A0A7J6W574_THATH</name>
<dbReference type="OrthoDB" id="4062651at2759"/>
<feature type="region of interest" description="Disordered" evidence="13">
    <location>
        <begin position="283"/>
        <end position="302"/>
    </location>
</feature>
<feature type="compositionally biased region" description="Low complexity" evidence="13">
    <location>
        <begin position="286"/>
        <end position="302"/>
    </location>
</feature>
<sequence>MNSSRISPTPSLPVIRASKSNFVQSNLFGAILIGIGAVSIGVMIYICIRKRYFNALKQRLKKRQGGLKARELDLRRFHIEELEKATNNFSEDCLIGSGAFGNVYKGTFEEDGTLAIKRAHSDSFQSVQEFRNEVELVSRVKHRNLVGLMGYCEEDGPKGAKILVYEYVPNGSLLEYIVGRKGKTLTWRQRVNIAVGAAKVDTSRTNSRYHIIEWARPSLELGKVADIIDVNLLSEPCNLELMLKMGQLALRCAVKVPKNRPTMTQVLQELEESFYLTDGFINKQPSKSSRPSWGSSRRSTSDQSFVSVDGIGLQRFHVEMDSLSFQSSSMRCFENNSISIDIDENNLEGISEETSTDVL</sequence>
<dbReference type="GO" id="GO:0005524">
    <property type="term" value="F:ATP binding"/>
    <property type="evidence" value="ECO:0007669"/>
    <property type="project" value="UniProtKB-UniRule"/>
</dbReference>
<evidence type="ECO:0000256" key="13">
    <source>
        <dbReference type="SAM" id="MobiDB-lite"/>
    </source>
</evidence>
<keyword evidence="8 14" id="KW-1133">Transmembrane helix</keyword>
<dbReference type="EMBL" id="JABWDY010022494">
    <property type="protein sequence ID" value="KAF5191682.1"/>
    <property type="molecule type" value="Genomic_DNA"/>
</dbReference>
<dbReference type="PROSITE" id="PS00107">
    <property type="entry name" value="PROTEIN_KINASE_ATP"/>
    <property type="match status" value="1"/>
</dbReference>
<dbReference type="PANTHER" id="PTHR47982:SF70">
    <property type="entry name" value="PROTEIN KINASE SUPERFAMILY PROTEIN"/>
    <property type="match status" value="1"/>
</dbReference>
<evidence type="ECO:0000256" key="9">
    <source>
        <dbReference type="ARBA" id="ARBA00023136"/>
    </source>
</evidence>
<evidence type="ECO:0000256" key="11">
    <source>
        <dbReference type="ARBA" id="ARBA00048679"/>
    </source>
</evidence>
<dbReference type="PROSITE" id="PS50011">
    <property type="entry name" value="PROTEIN_KINASE_DOM"/>
    <property type="match status" value="1"/>
</dbReference>
<evidence type="ECO:0000256" key="4">
    <source>
        <dbReference type="ARBA" id="ARBA00022679"/>
    </source>
</evidence>
<evidence type="ECO:0000256" key="5">
    <source>
        <dbReference type="ARBA" id="ARBA00022692"/>
    </source>
</evidence>
<dbReference type="InterPro" id="IPR000719">
    <property type="entry name" value="Prot_kinase_dom"/>
</dbReference>
<evidence type="ECO:0000256" key="6">
    <source>
        <dbReference type="ARBA" id="ARBA00022741"/>
    </source>
</evidence>
<comment type="catalytic activity">
    <reaction evidence="11">
        <text>L-seryl-[protein] + ATP = O-phospho-L-seryl-[protein] + ADP + H(+)</text>
        <dbReference type="Rhea" id="RHEA:17989"/>
        <dbReference type="Rhea" id="RHEA-COMP:9863"/>
        <dbReference type="Rhea" id="RHEA-COMP:11604"/>
        <dbReference type="ChEBI" id="CHEBI:15378"/>
        <dbReference type="ChEBI" id="CHEBI:29999"/>
        <dbReference type="ChEBI" id="CHEBI:30616"/>
        <dbReference type="ChEBI" id="CHEBI:83421"/>
        <dbReference type="ChEBI" id="CHEBI:456216"/>
        <dbReference type="EC" id="2.7.11.1"/>
    </reaction>
</comment>
<reference evidence="16 17" key="1">
    <citation type="submission" date="2020-06" db="EMBL/GenBank/DDBJ databases">
        <title>Transcriptomic and genomic resources for Thalictrum thalictroides and T. hernandezii: Facilitating candidate gene discovery in an emerging model plant lineage.</title>
        <authorList>
            <person name="Arias T."/>
            <person name="Riano-Pachon D.M."/>
            <person name="Di Stilio V.S."/>
        </authorList>
    </citation>
    <scope>NUCLEOTIDE SEQUENCE [LARGE SCALE GENOMIC DNA]</scope>
    <source>
        <strain evidence="17">cv. WT478/WT964</strain>
        <tissue evidence="16">Leaves</tissue>
    </source>
</reference>
<dbReference type="AlphaFoldDB" id="A0A7J6W574"/>
<keyword evidence="5 14" id="KW-0812">Transmembrane</keyword>
<dbReference type="InterPro" id="IPR047117">
    <property type="entry name" value="PERK1-13-like"/>
</dbReference>
<comment type="catalytic activity">
    <reaction evidence="10">
        <text>L-threonyl-[protein] + ATP = O-phospho-L-threonyl-[protein] + ADP + H(+)</text>
        <dbReference type="Rhea" id="RHEA:46608"/>
        <dbReference type="Rhea" id="RHEA-COMP:11060"/>
        <dbReference type="Rhea" id="RHEA-COMP:11605"/>
        <dbReference type="ChEBI" id="CHEBI:15378"/>
        <dbReference type="ChEBI" id="CHEBI:30013"/>
        <dbReference type="ChEBI" id="CHEBI:30616"/>
        <dbReference type="ChEBI" id="CHEBI:61977"/>
        <dbReference type="ChEBI" id="CHEBI:456216"/>
        <dbReference type="EC" id="2.7.11.1"/>
    </reaction>
</comment>
<dbReference type="Proteomes" id="UP000554482">
    <property type="component" value="Unassembled WGS sequence"/>
</dbReference>
<comment type="caution">
    <text evidence="16">The sequence shown here is derived from an EMBL/GenBank/DDBJ whole genome shotgun (WGS) entry which is preliminary data.</text>
</comment>
<keyword evidence="16" id="KW-0430">Lectin</keyword>
<dbReference type="GO" id="GO:0030246">
    <property type="term" value="F:carbohydrate binding"/>
    <property type="evidence" value="ECO:0007669"/>
    <property type="project" value="UniProtKB-KW"/>
</dbReference>
<dbReference type="EC" id="2.7.11.1" evidence="2"/>
<dbReference type="GO" id="GO:0005886">
    <property type="term" value="C:plasma membrane"/>
    <property type="evidence" value="ECO:0007669"/>
    <property type="project" value="UniProtKB-SubCell"/>
</dbReference>
<keyword evidence="9 14" id="KW-0472">Membrane</keyword>
<dbReference type="InterPro" id="IPR001245">
    <property type="entry name" value="Ser-Thr/Tyr_kinase_cat_dom"/>
</dbReference>
<dbReference type="InterPro" id="IPR011009">
    <property type="entry name" value="Kinase-like_dom_sf"/>
</dbReference>
<dbReference type="FunFam" id="3.30.200.20:FF:000466">
    <property type="entry name" value="Putative LRR receptor-like serine/threonine-protein kinase"/>
    <property type="match status" value="1"/>
</dbReference>
<keyword evidence="3" id="KW-0723">Serine/threonine-protein kinase</keyword>
<evidence type="ECO:0000256" key="3">
    <source>
        <dbReference type="ARBA" id="ARBA00022527"/>
    </source>
</evidence>
<evidence type="ECO:0000313" key="16">
    <source>
        <dbReference type="EMBL" id="KAF5191682.1"/>
    </source>
</evidence>
<dbReference type="InterPro" id="IPR017441">
    <property type="entry name" value="Protein_kinase_ATP_BS"/>
</dbReference>
<feature type="domain" description="Protein kinase" evidence="15">
    <location>
        <begin position="89"/>
        <end position="359"/>
    </location>
</feature>
<keyword evidence="4" id="KW-0808">Transferase</keyword>
<evidence type="ECO:0000256" key="14">
    <source>
        <dbReference type="SAM" id="Phobius"/>
    </source>
</evidence>
<accession>A0A7J6W574</accession>
<proteinExistence type="predicted"/>
<evidence type="ECO:0000256" key="10">
    <source>
        <dbReference type="ARBA" id="ARBA00047899"/>
    </source>
</evidence>
<keyword evidence="7 12" id="KW-0067">ATP-binding</keyword>
<feature type="transmembrane region" description="Helical" evidence="14">
    <location>
        <begin position="27"/>
        <end position="48"/>
    </location>
</feature>
<protein>
    <recommendedName>
        <fullName evidence="2">non-specific serine/threonine protein kinase</fullName>
        <ecNumber evidence="2">2.7.11.1</ecNumber>
    </recommendedName>
</protein>